<dbReference type="Pfam" id="PF02518">
    <property type="entry name" value="HATPase_c"/>
    <property type="match status" value="1"/>
</dbReference>
<dbReference type="GO" id="GO:0005759">
    <property type="term" value="C:mitochondrial matrix"/>
    <property type="evidence" value="ECO:0007669"/>
    <property type="project" value="UniProtKB-SubCell"/>
</dbReference>
<dbReference type="VEuPathDB" id="FungiDB:C5L36_0D02925"/>
<feature type="domain" description="Histidine kinase" evidence="2">
    <location>
        <begin position="203"/>
        <end position="312"/>
    </location>
</feature>
<dbReference type="EC" id="2.7.11.-" evidence="1"/>
<evidence type="ECO:0000256" key="1">
    <source>
        <dbReference type="RuleBase" id="RU366032"/>
    </source>
</evidence>
<comment type="subcellular location">
    <subcellularLocation>
        <location evidence="1">Mitochondrion matrix</location>
    </subcellularLocation>
</comment>
<dbReference type="InterPro" id="IPR003594">
    <property type="entry name" value="HATPase_dom"/>
</dbReference>
<dbReference type="PROSITE" id="PS50109">
    <property type="entry name" value="HIS_KIN"/>
    <property type="match status" value="1"/>
</dbReference>
<dbReference type="InterPro" id="IPR005467">
    <property type="entry name" value="His_kinase_dom"/>
</dbReference>
<dbReference type="GO" id="GO:0004740">
    <property type="term" value="F:pyruvate dehydrogenase (acetyl-transferring) kinase activity"/>
    <property type="evidence" value="ECO:0007669"/>
    <property type="project" value="TreeGrafter"/>
</dbReference>
<evidence type="ECO:0000259" key="2">
    <source>
        <dbReference type="PROSITE" id="PS50109"/>
    </source>
</evidence>
<keyword evidence="1" id="KW-0547">Nucleotide-binding</keyword>
<organism evidence="3 4">
    <name type="scientific">Pichia kudriavzevii</name>
    <name type="common">Yeast</name>
    <name type="synonym">Issatchenkia orientalis</name>
    <dbReference type="NCBI Taxonomy" id="4909"/>
    <lineage>
        <taxon>Eukaryota</taxon>
        <taxon>Fungi</taxon>
        <taxon>Dikarya</taxon>
        <taxon>Ascomycota</taxon>
        <taxon>Saccharomycotina</taxon>
        <taxon>Pichiomycetes</taxon>
        <taxon>Pichiales</taxon>
        <taxon>Pichiaceae</taxon>
        <taxon>Pichia</taxon>
    </lineage>
</organism>
<keyword evidence="1" id="KW-0418">Kinase</keyword>
<dbReference type="SMART" id="SM00387">
    <property type="entry name" value="HATPase_c"/>
    <property type="match status" value="1"/>
</dbReference>
<dbReference type="PANTHER" id="PTHR11947">
    <property type="entry name" value="PYRUVATE DEHYDROGENASE KINASE"/>
    <property type="match status" value="1"/>
</dbReference>
<comment type="caution">
    <text evidence="3">The sequence shown here is derived from an EMBL/GenBank/DDBJ whole genome shotgun (WGS) entry which is preliminary data.</text>
</comment>
<dbReference type="EMBL" id="JQFK01000020">
    <property type="protein sequence ID" value="KGK38437.1"/>
    <property type="molecule type" value="Genomic_DNA"/>
</dbReference>
<keyword evidence="1" id="KW-0496">Mitochondrion</keyword>
<dbReference type="InterPro" id="IPR039028">
    <property type="entry name" value="BCKD/PDK"/>
</dbReference>
<name>A0A099P2N1_PICKU</name>
<sequence length="314" mass="35828">MLKAFTSLFKNSGGKVTPKIVLTPEILSSREGVTNKLKDLYSTQIKLLSSKRDAKIPVVNHYVELLEQYEKQNEELHKLNPLDEGLSQESFIELLDNQLSVKVEELAKINSKLSFEDLSNLNAVYSDSIDRFFWDFHTNRITSTYTLKEYIDPEPLMKVHDARSIVEQSIQTTSQILSLNDYPVPKFEIDSIPLKVKCVAPHLIHIMFELFKNSTLPSISRKKPIIVRVTDEDGFVMFEIADRGGGMPDSSLDKIWQFHYTTSKISERDPIHGFGMGLPLCKVFADFNSGKLSMVNHEHFGVSVFLKIPRAFKD</sequence>
<reference evidence="4" key="1">
    <citation type="journal article" date="2014" name="Microb. Cell Fact.">
        <title>Exploiting Issatchenkia orientalis SD108 for succinic acid production.</title>
        <authorList>
            <person name="Xiao H."/>
            <person name="Shao Z."/>
            <person name="Jiang Y."/>
            <person name="Dole S."/>
            <person name="Zhao H."/>
        </authorList>
    </citation>
    <scope>NUCLEOTIDE SEQUENCE [LARGE SCALE GENOMIC DNA]</scope>
    <source>
        <strain evidence="4">SD108</strain>
    </source>
</reference>
<dbReference type="AlphaFoldDB" id="A0A099P2N1"/>
<accession>A0A099P2N1</accession>
<dbReference type="GO" id="GO:0010906">
    <property type="term" value="P:regulation of glucose metabolic process"/>
    <property type="evidence" value="ECO:0007669"/>
    <property type="project" value="TreeGrafter"/>
</dbReference>
<gene>
    <name evidence="3" type="ORF">JL09_g2468</name>
</gene>
<protein>
    <recommendedName>
        <fullName evidence="1">Protein-serine/threonine kinase</fullName>
        <ecNumber evidence="1">2.7.11.-</ecNumber>
    </recommendedName>
</protein>
<dbReference type="eggNOG" id="KOG0787">
    <property type="taxonomic scope" value="Eukaryota"/>
</dbReference>
<dbReference type="PANTHER" id="PTHR11947:SF3">
    <property type="entry name" value="[PYRUVATE DEHYDROGENASE (ACETYL-TRANSFERRING)] KINASE, MITOCHONDRIAL"/>
    <property type="match status" value="1"/>
</dbReference>
<keyword evidence="1" id="KW-0067">ATP-binding</keyword>
<comment type="similarity">
    <text evidence="1">Belongs to the PDK/BCKDK protein kinase family.</text>
</comment>
<proteinExistence type="inferred from homology"/>
<dbReference type="HOGENOM" id="CLU_885841_0_0_1"/>
<evidence type="ECO:0000313" key="4">
    <source>
        <dbReference type="Proteomes" id="UP000029867"/>
    </source>
</evidence>
<dbReference type="SUPFAM" id="SSF55874">
    <property type="entry name" value="ATPase domain of HSP90 chaperone/DNA topoisomerase II/histidine kinase"/>
    <property type="match status" value="1"/>
</dbReference>
<dbReference type="Proteomes" id="UP000029867">
    <property type="component" value="Unassembled WGS sequence"/>
</dbReference>
<dbReference type="GO" id="GO:0005524">
    <property type="term" value="F:ATP binding"/>
    <property type="evidence" value="ECO:0007669"/>
    <property type="project" value="UniProtKB-UniRule"/>
</dbReference>
<dbReference type="InterPro" id="IPR036890">
    <property type="entry name" value="HATPase_C_sf"/>
</dbReference>
<dbReference type="Gene3D" id="3.30.565.10">
    <property type="entry name" value="Histidine kinase-like ATPase, C-terminal domain"/>
    <property type="match status" value="1"/>
</dbReference>
<keyword evidence="1" id="KW-0808">Transferase</keyword>
<evidence type="ECO:0000313" key="3">
    <source>
        <dbReference type="EMBL" id="KGK38437.1"/>
    </source>
</evidence>